<dbReference type="RefSeq" id="WP_126778144.1">
    <property type="nucleotide sequence ID" value="NZ_NGJU01000002.1"/>
</dbReference>
<evidence type="ECO:0000313" key="8">
    <source>
        <dbReference type="EMBL" id="RST97398.1"/>
    </source>
</evidence>
<gene>
    <name evidence="8" type="ORF">CBF35_01650</name>
</gene>
<comment type="similarity">
    <text evidence="1">Belongs to the ABC transporter superfamily.</text>
</comment>
<comment type="function">
    <text evidence="6">Part of the ABC transporter FtsEX involved in cellular division. Has ATPase activity. Essential for cell division and viability.</text>
</comment>
<protein>
    <recommendedName>
        <fullName evidence="7">ABC transporter domain-containing protein</fullName>
    </recommendedName>
</protein>
<dbReference type="GO" id="GO:0005524">
    <property type="term" value="F:ATP binding"/>
    <property type="evidence" value="ECO:0007669"/>
    <property type="project" value="UniProtKB-KW"/>
</dbReference>
<dbReference type="InterPro" id="IPR015854">
    <property type="entry name" value="ABC_transpr_LolD-like"/>
</dbReference>
<dbReference type="FunFam" id="3.40.50.300:FF:000056">
    <property type="entry name" value="Cell division ATP-binding protein FtsE"/>
    <property type="match status" value="1"/>
</dbReference>
<feature type="domain" description="ABC transporter" evidence="7">
    <location>
        <begin position="2"/>
        <end position="233"/>
    </location>
</feature>
<evidence type="ECO:0000256" key="6">
    <source>
        <dbReference type="ARBA" id="ARBA00055994"/>
    </source>
</evidence>
<dbReference type="PANTHER" id="PTHR24220">
    <property type="entry name" value="IMPORT ATP-BINDING PROTEIN"/>
    <property type="match status" value="1"/>
</dbReference>
<dbReference type="InterPro" id="IPR003593">
    <property type="entry name" value="AAA+_ATPase"/>
</dbReference>
<evidence type="ECO:0000256" key="1">
    <source>
        <dbReference type="ARBA" id="ARBA00005417"/>
    </source>
</evidence>
<reference evidence="8 9" key="1">
    <citation type="submission" date="2017-05" db="EMBL/GenBank/DDBJ databases">
        <title>Vagococcus spp. assemblies.</title>
        <authorList>
            <person name="Gulvik C.A."/>
        </authorList>
    </citation>
    <scope>NUCLEOTIDE SEQUENCE [LARGE SCALE GENOMIC DNA]</scope>
    <source>
        <strain evidence="8 9">NCFB 2777</strain>
    </source>
</reference>
<evidence type="ECO:0000256" key="5">
    <source>
        <dbReference type="ARBA" id="ARBA00049360"/>
    </source>
</evidence>
<name>A0A429ZUI0_9ENTE</name>
<keyword evidence="3" id="KW-0547">Nucleotide-binding</keyword>
<dbReference type="Pfam" id="PF00005">
    <property type="entry name" value="ABC_tran"/>
    <property type="match status" value="1"/>
</dbReference>
<dbReference type="Gene3D" id="3.40.50.300">
    <property type="entry name" value="P-loop containing nucleotide triphosphate hydrolases"/>
    <property type="match status" value="1"/>
</dbReference>
<sequence>MIKFKHVSLRYQDSFSLKDVSFNVQKGDFYFIIGKSGAGKSSLLKLLSSEIPPTEGEFTVLNEQFKPRSKVNHDQLANYRQDIGIIYQDFRLLADLTVFDNLAYPLIGRGLDKEEITTKIKKVMRDLGIAELSQHSPREIFGGEQQRVAIGRGVITEPDLLIADEPTANIDEKNSLRIMSLLENLNQQGTTIIMASHDVKLVNNYQHPVIELAAGQVLRIADQGGYYDSEKEN</sequence>
<dbReference type="PROSITE" id="PS50893">
    <property type="entry name" value="ABC_TRANSPORTER_2"/>
    <property type="match status" value="1"/>
</dbReference>
<dbReference type="SMART" id="SM00382">
    <property type="entry name" value="AAA"/>
    <property type="match status" value="1"/>
</dbReference>
<dbReference type="AlphaFoldDB" id="A0A429ZUI0"/>
<keyword evidence="4" id="KW-0067">ATP-binding</keyword>
<dbReference type="Proteomes" id="UP000287239">
    <property type="component" value="Unassembled WGS sequence"/>
</dbReference>
<proteinExistence type="inferred from homology"/>
<dbReference type="PANTHER" id="PTHR24220:SF470">
    <property type="entry name" value="CELL DIVISION ATP-BINDING PROTEIN FTSE"/>
    <property type="match status" value="1"/>
</dbReference>
<dbReference type="InterPro" id="IPR003439">
    <property type="entry name" value="ABC_transporter-like_ATP-bd"/>
</dbReference>
<evidence type="ECO:0000256" key="4">
    <source>
        <dbReference type="ARBA" id="ARBA00022840"/>
    </source>
</evidence>
<dbReference type="OrthoDB" id="9802264at2"/>
<accession>A0A429ZUI0</accession>
<dbReference type="GO" id="GO:0016887">
    <property type="term" value="F:ATP hydrolysis activity"/>
    <property type="evidence" value="ECO:0007669"/>
    <property type="project" value="InterPro"/>
</dbReference>
<dbReference type="GO" id="GO:0005886">
    <property type="term" value="C:plasma membrane"/>
    <property type="evidence" value="ECO:0007669"/>
    <property type="project" value="UniProtKB-ARBA"/>
</dbReference>
<evidence type="ECO:0000313" key="9">
    <source>
        <dbReference type="Proteomes" id="UP000287239"/>
    </source>
</evidence>
<dbReference type="EMBL" id="NGJU01000002">
    <property type="protein sequence ID" value="RST97398.1"/>
    <property type="molecule type" value="Genomic_DNA"/>
</dbReference>
<dbReference type="InterPro" id="IPR027417">
    <property type="entry name" value="P-loop_NTPase"/>
</dbReference>
<evidence type="ECO:0000256" key="3">
    <source>
        <dbReference type="ARBA" id="ARBA00022741"/>
    </source>
</evidence>
<dbReference type="GO" id="GO:0022857">
    <property type="term" value="F:transmembrane transporter activity"/>
    <property type="evidence" value="ECO:0007669"/>
    <property type="project" value="TreeGrafter"/>
</dbReference>
<evidence type="ECO:0000259" key="7">
    <source>
        <dbReference type="PROSITE" id="PS50893"/>
    </source>
</evidence>
<comment type="catalytic activity">
    <reaction evidence="5">
        <text>ATP + H2O = ADP + phosphate + H(+)</text>
        <dbReference type="Rhea" id="RHEA:13065"/>
        <dbReference type="ChEBI" id="CHEBI:15377"/>
        <dbReference type="ChEBI" id="CHEBI:15378"/>
        <dbReference type="ChEBI" id="CHEBI:30616"/>
        <dbReference type="ChEBI" id="CHEBI:43474"/>
        <dbReference type="ChEBI" id="CHEBI:456216"/>
    </reaction>
</comment>
<dbReference type="SUPFAM" id="SSF52540">
    <property type="entry name" value="P-loop containing nucleoside triphosphate hydrolases"/>
    <property type="match status" value="1"/>
</dbReference>
<evidence type="ECO:0000256" key="2">
    <source>
        <dbReference type="ARBA" id="ARBA00022448"/>
    </source>
</evidence>
<comment type="caution">
    <text evidence="8">The sequence shown here is derived from an EMBL/GenBank/DDBJ whole genome shotgun (WGS) entry which is preliminary data.</text>
</comment>
<keyword evidence="2" id="KW-0813">Transport</keyword>
<organism evidence="8 9">
    <name type="scientific">Vagococcus salmoninarum</name>
    <dbReference type="NCBI Taxonomy" id="2739"/>
    <lineage>
        <taxon>Bacteria</taxon>
        <taxon>Bacillati</taxon>
        <taxon>Bacillota</taxon>
        <taxon>Bacilli</taxon>
        <taxon>Lactobacillales</taxon>
        <taxon>Enterococcaceae</taxon>
        <taxon>Vagococcus</taxon>
    </lineage>
</organism>
<keyword evidence="9" id="KW-1185">Reference proteome</keyword>
<dbReference type="GeneID" id="98567059"/>